<dbReference type="SUPFAM" id="SSF117281">
    <property type="entry name" value="Kelch motif"/>
    <property type="match status" value="1"/>
</dbReference>
<accession>B3RZB9</accession>
<dbReference type="HOGENOM" id="CLU_004253_14_2_1"/>
<dbReference type="InterPro" id="IPR017096">
    <property type="entry name" value="BTB-kelch_protein"/>
</dbReference>
<dbReference type="KEGG" id="tad:TRIADDRAFT_50396"/>
<keyword evidence="5" id="KW-1185">Reference proteome</keyword>
<dbReference type="Gene3D" id="2.120.10.80">
    <property type="entry name" value="Kelch-type beta propeller"/>
    <property type="match status" value="2"/>
</dbReference>
<organism evidence="4 5">
    <name type="scientific">Trichoplax adhaerens</name>
    <name type="common">Trichoplax reptans</name>
    <dbReference type="NCBI Taxonomy" id="10228"/>
    <lineage>
        <taxon>Eukaryota</taxon>
        <taxon>Metazoa</taxon>
        <taxon>Placozoa</taxon>
        <taxon>Uniplacotomia</taxon>
        <taxon>Trichoplacea</taxon>
        <taxon>Trichoplacidae</taxon>
        <taxon>Trichoplax</taxon>
    </lineage>
</organism>
<dbReference type="PRINTS" id="PR00501">
    <property type="entry name" value="KELCHREPEAT"/>
</dbReference>
<evidence type="ECO:0000313" key="5">
    <source>
        <dbReference type="Proteomes" id="UP000009022"/>
    </source>
</evidence>
<dbReference type="SMART" id="SM00612">
    <property type="entry name" value="Kelch"/>
    <property type="match status" value="6"/>
</dbReference>
<dbReference type="PROSITE" id="PS50097">
    <property type="entry name" value="BTB"/>
    <property type="match status" value="1"/>
</dbReference>
<dbReference type="FunFam" id="1.25.40.420:FF:000001">
    <property type="entry name" value="Kelch-like family member 12"/>
    <property type="match status" value="1"/>
</dbReference>
<dbReference type="GO" id="GO:1990756">
    <property type="term" value="F:ubiquitin-like ligase-substrate adaptor activity"/>
    <property type="evidence" value="ECO:0000318"/>
    <property type="project" value="GO_Central"/>
</dbReference>
<dbReference type="Gene3D" id="3.30.710.10">
    <property type="entry name" value="Potassium Channel Kv1.1, Chain A"/>
    <property type="match status" value="1"/>
</dbReference>
<dbReference type="InterPro" id="IPR011333">
    <property type="entry name" value="SKP1/BTB/POZ_sf"/>
</dbReference>
<dbReference type="FunFam" id="3.30.710.10:FF:000001">
    <property type="entry name" value="Kelch-like family member 20"/>
    <property type="match status" value="1"/>
</dbReference>
<reference evidence="4 5" key="1">
    <citation type="journal article" date="2008" name="Nature">
        <title>The Trichoplax genome and the nature of placozoans.</title>
        <authorList>
            <person name="Srivastava M."/>
            <person name="Begovic E."/>
            <person name="Chapman J."/>
            <person name="Putnam N.H."/>
            <person name="Hellsten U."/>
            <person name="Kawashima T."/>
            <person name="Kuo A."/>
            <person name="Mitros T."/>
            <person name="Salamov A."/>
            <person name="Carpenter M.L."/>
            <person name="Signorovitch A.Y."/>
            <person name="Moreno M.A."/>
            <person name="Kamm K."/>
            <person name="Grimwood J."/>
            <person name="Schmutz J."/>
            <person name="Shapiro H."/>
            <person name="Grigoriev I.V."/>
            <person name="Buss L.W."/>
            <person name="Schierwater B."/>
            <person name="Dellaporta S.L."/>
            <person name="Rokhsar D.S."/>
        </authorList>
    </citation>
    <scope>NUCLEOTIDE SEQUENCE [LARGE SCALE GENOMIC DNA]</scope>
    <source>
        <strain evidence="4 5">Grell-BS-1999</strain>
    </source>
</reference>
<name>B3RZB9_TRIAD</name>
<protein>
    <recommendedName>
        <fullName evidence="3">BTB domain-containing protein</fullName>
    </recommendedName>
</protein>
<keyword evidence="2" id="KW-0677">Repeat</keyword>
<dbReference type="EMBL" id="DS985246">
    <property type="protein sequence ID" value="EDV23816.1"/>
    <property type="molecule type" value="Genomic_DNA"/>
</dbReference>
<dbReference type="STRING" id="10228.B3RZB9"/>
<dbReference type="GeneID" id="6754915"/>
<dbReference type="AlphaFoldDB" id="B3RZB9"/>
<dbReference type="PhylomeDB" id="B3RZB9"/>
<dbReference type="GO" id="GO:0043161">
    <property type="term" value="P:proteasome-mediated ubiquitin-dependent protein catabolic process"/>
    <property type="evidence" value="ECO:0000318"/>
    <property type="project" value="GO_Central"/>
</dbReference>
<dbReference type="FunCoup" id="B3RZB9">
    <property type="interactions" value="68"/>
</dbReference>
<sequence length="565" mass="63290">MDVLIHHGIHHTNQAFSAIGQMKSRDELCDVELIVDGNRLKAHKLILASFSPYFHAMFTSQLAESQSNTVTLHDIDFEALKTLVDYTYTSVIDINQHNVQVLLSTASMLQMNCVRDSCCKFLKTQLHPSNCLGIIAFADTHSCNELHQLSHEFALGHFKEVIQSEEYVLLSYNQVESLISSDVMNVDSEECVFQAVMSWIDHDRANRQKYVVNLIQHVRLPLVSRDFLLLHVETNELIRNCNECKDLLIEAMRYQLWPEKRSLYQNFRTQYRRLCGTSKVAISIGGGSLFSIHSECEIYDINRDSWIPVASMAERRARLGVAVINNTVYAIGGYDGGSDLNSVECYLPQTNTWTLIQSLGTRRSGLGVAVTSNLIFAIGGYDGALCLNSVERYDPLTNQWSCVADLNSRRRYVRGATLNDCIYAIGGFDGGIHLASVECYDLNLNQWKQSASMLARRSSAGVTVVDNILYVCGGNDGSNCLRSFEKYDPEKDEWISLPPMNSKRSTHDVIAVDGWIYAIGGNDGSASLSSVEKYSIAANKWYPSSAMNMRRSSVGVAFCEVLLHE</sequence>
<dbReference type="SUPFAM" id="SSF54695">
    <property type="entry name" value="POZ domain"/>
    <property type="match status" value="1"/>
</dbReference>
<dbReference type="Pfam" id="PF00651">
    <property type="entry name" value="BTB"/>
    <property type="match status" value="1"/>
</dbReference>
<evidence type="ECO:0000256" key="1">
    <source>
        <dbReference type="ARBA" id="ARBA00022441"/>
    </source>
</evidence>
<dbReference type="Proteomes" id="UP000009022">
    <property type="component" value="Unassembled WGS sequence"/>
</dbReference>
<evidence type="ECO:0000256" key="2">
    <source>
        <dbReference type="ARBA" id="ARBA00022737"/>
    </source>
</evidence>
<dbReference type="Gene3D" id="1.25.40.420">
    <property type="match status" value="1"/>
</dbReference>
<dbReference type="CTD" id="6754915"/>
<dbReference type="PANTHER" id="PTHR24412:SF475">
    <property type="entry name" value="KELCH-LIKE PROTEIN 17"/>
    <property type="match status" value="1"/>
</dbReference>
<evidence type="ECO:0000313" key="4">
    <source>
        <dbReference type="EMBL" id="EDV23816.1"/>
    </source>
</evidence>
<dbReference type="RefSeq" id="XP_002113342.1">
    <property type="nucleotide sequence ID" value="XM_002113306.1"/>
</dbReference>
<proteinExistence type="predicted"/>
<dbReference type="PIRSF" id="PIRSF037037">
    <property type="entry name" value="Kelch-like_protein_gigaxonin"/>
    <property type="match status" value="1"/>
</dbReference>
<dbReference type="eggNOG" id="KOG4441">
    <property type="taxonomic scope" value="Eukaryota"/>
</dbReference>
<dbReference type="InterPro" id="IPR011705">
    <property type="entry name" value="BACK"/>
</dbReference>
<dbReference type="InterPro" id="IPR000210">
    <property type="entry name" value="BTB/POZ_dom"/>
</dbReference>
<dbReference type="OMA" id="RRNCWEP"/>
<gene>
    <name evidence="4" type="ORF">TRIADDRAFT_50396</name>
</gene>
<dbReference type="UniPathway" id="UPA00143"/>
<dbReference type="GO" id="GO:0005737">
    <property type="term" value="C:cytoplasm"/>
    <property type="evidence" value="ECO:0000318"/>
    <property type="project" value="GO_Central"/>
</dbReference>
<dbReference type="InterPro" id="IPR015915">
    <property type="entry name" value="Kelch-typ_b-propeller"/>
</dbReference>
<dbReference type="InParanoid" id="B3RZB9"/>
<dbReference type="Pfam" id="PF01344">
    <property type="entry name" value="Kelch_1"/>
    <property type="match status" value="5"/>
</dbReference>
<dbReference type="SMART" id="SM00225">
    <property type="entry name" value="BTB"/>
    <property type="match status" value="1"/>
</dbReference>
<dbReference type="PANTHER" id="PTHR24412">
    <property type="entry name" value="KELCH PROTEIN"/>
    <property type="match status" value="1"/>
</dbReference>
<dbReference type="OrthoDB" id="45365at2759"/>
<dbReference type="Pfam" id="PF07707">
    <property type="entry name" value="BACK"/>
    <property type="match status" value="1"/>
</dbReference>
<feature type="domain" description="BTB" evidence="3">
    <location>
        <begin position="29"/>
        <end position="96"/>
    </location>
</feature>
<dbReference type="InterPro" id="IPR006652">
    <property type="entry name" value="Kelch_1"/>
</dbReference>
<evidence type="ECO:0000259" key="3">
    <source>
        <dbReference type="PROSITE" id="PS50097"/>
    </source>
</evidence>
<keyword evidence="1" id="KW-0880">Kelch repeat</keyword>
<dbReference type="GO" id="GO:0031463">
    <property type="term" value="C:Cul3-RING ubiquitin ligase complex"/>
    <property type="evidence" value="ECO:0000318"/>
    <property type="project" value="GO_Central"/>
</dbReference>
<dbReference type="SMART" id="SM00875">
    <property type="entry name" value="BACK"/>
    <property type="match status" value="1"/>
</dbReference>
<dbReference type="GO" id="GO:0016567">
    <property type="term" value="P:protein ubiquitination"/>
    <property type="evidence" value="ECO:0007669"/>
    <property type="project" value="UniProtKB-UniPathway"/>
</dbReference>